<dbReference type="InterPro" id="IPR001087">
    <property type="entry name" value="GDSL"/>
</dbReference>
<dbReference type="GO" id="GO:0016788">
    <property type="term" value="F:hydrolase activity, acting on ester bonds"/>
    <property type="evidence" value="ECO:0007669"/>
    <property type="project" value="InterPro"/>
</dbReference>
<evidence type="ECO:0000256" key="2">
    <source>
        <dbReference type="ARBA" id="ARBA00022801"/>
    </source>
</evidence>
<feature type="chain" id="PRO_5042924948" evidence="5">
    <location>
        <begin position="24"/>
        <end position="346"/>
    </location>
</feature>
<dbReference type="EMBL" id="JAYWIO010000003">
    <property type="protein sequence ID" value="KAK7274704.1"/>
    <property type="molecule type" value="Genomic_DNA"/>
</dbReference>
<protein>
    <submittedName>
        <fullName evidence="6">Uncharacterized protein</fullName>
    </submittedName>
</protein>
<dbReference type="SUPFAM" id="SSF52266">
    <property type="entry name" value="SGNH hydrolase"/>
    <property type="match status" value="1"/>
</dbReference>
<keyword evidence="2" id="KW-0378">Hydrolase</keyword>
<evidence type="ECO:0000256" key="3">
    <source>
        <dbReference type="ARBA" id="ARBA00022963"/>
    </source>
</evidence>
<comment type="similarity">
    <text evidence="1">Belongs to the 'GDSL' lipolytic enzyme family.</text>
</comment>
<sequence>MDLNLFCHFCCLLLFLLLSGVQGDKFKDEFKTTKLFVFGDSYVDTGNIHMIEPYGMTFPGYPTGRASDGRLLTDFIAEFLGIEPPVPYNSINLSRPDELKYGVNFAFGGTGVFNTSSPAPNMTIQIDYFEQVIKDNVYTPSDISNSVAYVSVAGNDYVHYIETHGFDLGLLVFIPEIVNQARKNLLRIQNLGVKKVVVGGLHTLQCIPLVTGPSSFDKCVDLVALAVDYHNILLKRNVDELNKENDNVLILDLYNSFNSVINNSSTYNIQKPLVPCCVGKTSYMDFCGSKDQDGNKKYKICDKPDSALFWDVVHPTQAGWHAVYTNLLETNALDKVFYAEKGHASY</sequence>
<name>A0AAN9IDW4_CROPI</name>
<feature type="signal peptide" evidence="5">
    <location>
        <begin position="1"/>
        <end position="23"/>
    </location>
</feature>
<evidence type="ECO:0000256" key="4">
    <source>
        <dbReference type="ARBA" id="ARBA00023098"/>
    </source>
</evidence>
<dbReference type="PANTHER" id="PTHR46020:SF32">
    <property type="entry name" value="GDSL ESTERASE_LIPASE"/>
    <property type="match status" value="1"/>
</dbReference>
<evidence type="ECO:0000313" key="7">
    <source>
        <dbReference type="Proteomes" id="UP001372338"/>
    </source>
</evidence>
<keyword evidence="4" id="KW-0443">Lipid metabolism</keyword>
<keyword evidence="3" id="KW-0442">Lipid degradation</keyword>
<accession>A0AAN9IDW4</accession>
<evidence type="ECO:0000256" key="5">
    <source>
        <dbReference type="SAM" id="SignalP"/>
    </source>
</evidence>
<keyword evidence="7" id="KW-1185">Reference proteome</keyword>
<gene>
    <name evidence="6" type="ORF">RIF29_15801</name>
</gene>
<comment type="caution">
    <text evidence="6">The sequence shown here is derived from an EMBL/GenBank/DDBJ whole genome shotgun (WGS) entry which is preliminary data.</text>
</comment>
<reference evidence="6 7" key="1">
    <citation type="submission" date="2024-01" db="EMBL/GenBank/DDBJ databases">
        <title>The genomes of 5 underutilized Papilionoideae crops provide insights into root nodulation and disease resistanc.</title>
        <authorList>
            <person name="Yuan L."/>
        </authorList>
    </citation>
    <scope>NUCLEOTIDE SEQUENCE [LARGE SCALE GENOMIC DNA]</scope>
    <source>
        <strain evidence="6">ZHUSHIDOU_FW_LH</strain>
        <tissue evidence="6">Leaf</tissue>
    </source>
</reference>
<evidence type="ECO:0000256" key="1">
    <source>
        <dbReference type="ARBA" id="ARBA00008668"/>
    </source>
</evidence>
<evidence type="ECO:0000313" key="6">
    <source>
        <dbReference type="EMBL" id="KAK7274704.1"/>
    </source>
</evidence>
<keyword evidence="5" id="KW-0732">Signal</keyword>
<dbReference type="Pfam" id="PF00657">
    <property type="entry name" value="Lipase_GDSL"/>
    <property type="match status" value="1"/>
</dbReference>
<dbReference type="Proteomes" id="UP001372338">
    <property type="component" value="Unassembled WGS sequence"/>
</dbReference>
<dbReference type="Gene3D" id="3.40.50.1110">
    <property type="entry name" value="SGNH hydrolase"/>
    <property type="match status" value="1"/>
</dbReference>
<proteinExistence type="inferred from homology"/>
<dbReference type="GO" id="GO:0016042">
    <property type="term" value="P:lipid catabolic process"/>
    <property type="evidence" value="ECO:0007669"/>
    <property type="project" value="UniProtKB-KW"/>
</dbReference>
<dbReference type="AlphaFoldDB" id="A0AAN9IDW4"/>
<dbReference type="PANTHER" id="PTHR46020">
    <property type="entry name" value="OSJNBB0059K02.9 PROTEIN"/>
    <property type="match status" value="1"/>
</dbReference>
<dbReference type="InterPro" id="IPR036514">
    <property type="entry name" value="SGNH_hydro_sf"/>
</dbReference>
<organism evidence="6 7">
    <name type="scientific">Crotalaria pallida</name>
    <name type="common">Smooth rattlebox</name>
    <name type="synonym">Crotalaria striata</name>
    <dbReference type="NCBI Taxonomy" id="3830"/>
    <lineage>
        <taxon>Eukaryota</taxon>
        <taxon>Viridiplantae</taxon>
        <taxon>Streptophyta</taxon>
        <taxon>Embryophyta</taxon>
        <taxon>Tracheophyta</taxon>
        <taxon>Spermatophyta</taxon>
        <taxon>Magnoliopsida</taxon>
        <taxon>eudicotyledons</taxon>
        <taxon>Gunneridae</taxon>
        <taxon>Pentapetalae</taxon>
        <taxon>rosids</taxon>
        <taxon>fabids</taxon>
        <taxon>Fabales</taxon>
        <taxon>Fabaceae</taxon>
        <taxon>Papilionoideae</taxon>
        <taxon>50 kb inversion clade</taxon>
        <taxon>genistoids sensu lato</taxon>
        <taxon>core genistoids</taxon>
        <taxon>Crotalarieae</taxon>
        <taxon>Crotalaria</taxon>
    </lineage>
</organism>